<comment type="similarity">
    <text evidence="1">Belongs to the LysR transcriptional regulatory family.</text>
</comment>
<dbReference type="RefSeq" id="WP_094839060.1">
    <property type="nucleotide sequence ID" value="NZ_NEVQ01000022.1"/>
</dbReference>
<dbReference type="InterPro" id="IPR036390">
    <property type="entry name" value="WH_DNA-bd_sf"/>
</dbReference>
<gene>
    <name evidence="6" type="ORF">CAL20_22540</name>
</gene>
<dbReference type="AlphaFoldDB" id="A0A261TPR8"/>
<dbReference type="Pfam" id="PF03466">
    <property type="entry name" value="LysR_substrate"/>
    <property type="match status" value="1"/>
</dbReference>
<evidence type="ECO:0000313" key="7">
    <source>
        <dbReference type="Proteomes" id="UP000216885"/>
    </source>
</evidence>
<dbReference type="Gene3D" id="3.40.190.10">
    <property type="entry name" value="Periplasmic binding protein-like II"/>
    <property type="match status" value="2"/>
</dbReference>
<dbReference type="GO" id="GO:0003700">
    <property type="term" value="F:DNA-binding transcription factor activity"/>
    <property type="evidence" value="ECO:0007669"/>
    <property type="project" value="InterPro"/>
</dbReference>
<protein>
    <recommendedName>
        <fullName evidence="5">HTH lysR-type domain-containing protein</fullName>
    </recommendedName>
</protein>
<dbReference type="PROSITE" id="PS50931">
    <property type="entry name" value="HTH_LYSR"/>
    <property type="match status" value="1"/>
</dbReference>
<reference evidence="6 7" key="1">
    <citation type="submission" date="2017-05" db="EMBL/GenBank/DDBJ databases">
        <title>Complete and WGS of Bordetella genogroups.</title>
        <authorList>
            <person name="Spilker T."/>
            <person name="LiPuma J."/>
        </authorList>
    </citation>
    <scope>NUCLEOTIDE SEQUENCE [LARGE SCALE GENOMIC DNA]</scope>
    <source>
        <strain evidence="6 7">AU9919</strain>
    </source>
</reference>
<feature type="domain" description="HTH lysR-type" evidence="5">
    <location>
        <begin position="2"/>
        <end position="59"/>
    </location>
</feature>
<evidence type="ECO:0000256" key="4">
    <source>
        <dbReference type="ARBA" id="ARBA00023163"/>
    </source>
</evidence>
<evidence type="ECO:0000256" key="3">
    <source>
        <dbReference type="ARBA" id="ARBA00023125"/>
    </source>
</evidence>
<keyword evidence="2" id="KW-0805">Transcription regulation</keyword>
<dbReference type="InterPro" id="IPR005119">
    <property type="entry name" value="LysR_subst-bd"/>
</dbReference>
<accession>A0A261TPR8</accession>
<dbReference type="PANTHER" id="PTHR30346:SF0">
    <property type="entry name" value="HCA OPERON TRANSCRIPTIONAL ACTIVATOR HCAR"/>
    <property type="match status" value="1"/>
</dbReference>
<evidence type="ECO:0000259" key="5">
    <source>
        <dbReference type="PROSITE" id="PS50931"/>
    </source>
</evidence>
<keyword evidence="7" id="KW-1185">Reference proteome</keyword>
<dbReference type="GO" id="GO:0032993">
    <property type="term" value="C:protein-DNA complex"/>
    <property type="evidence" value="ECO:0007669"/>
    <property type="project" value="TreeGrafter"/>
</dbReference>
<sequence>MFQLSQLRCFVEVATELHFGRAAERLNMTQPPLSRQIRQLEHELGTPLLERTRRSVRLTAAGRAFLPEARDILQRCVTATSKARYALQGEAGRVVLGYSAGANYDLLPRVVAAAQQQLPNIDLELREMVSDDQLEALRTERIDLGLIRLPADLQGLEMTCVVREPMSLVLPRAHPLTRRRRGLRLSDLHDEPFIMYQPGDGRYFHEMLQALFHETGVAPRFMQHVRHTHSMIALVNAGIGLALVPASTALMRLDNMTVRDIDLPDHIRAEMHLVWRRSASIANPAMERMRALLIEQGGLS</sequence>
<dbReference type="InterPro" id="IPR000847">
    <property type="entry name" value="LysR_HTH_N"/>
</dbReference>
<dbReference type="FunFam" id="1.10.10.10:FF:000001">
    <property type="entry name" value="LysR family transcriptional regulator"/>
    <property type="match status" value="1"/>
</dbReference>
<dbReference type="PRINTS" id="PR00039">
    <property type="entry name" value="HTHLYSR"/>
</dbReference>
<evidence type="ECO:0000313" key="6">
    <source>
        <dbReference type="EMBL" id="OZI50623.1"/>
    </source>
</evidence>
<name>A0A261TPR8_9BORD</name>
<comment type="caution">
    <text evidence="6">The sequence shown here is derived from an EMBL/GenBank/DDBJ whole genome shotgun (WGS) entry which is preliminary data.</text>
</comment>
<dbReference type="SUPFAM" id="SSF46785">
    <property type="entry name" value="Winged helix' DNA-binding domain"/>
    <property type="match status" value="1"/>
</dbReference>
<keyword evidence="4" id="KW-0804">Transcription</keyword>
<evidence type="ECO:0000256" key="1">
    <source>
        <dbReference type="ARBA" id="ARBA00009437"/>
    </source>
</evidence>
<dbReference type="InterPro" id="IPR036388">
    <property type="entry name" value="WH-like_DNA-bd_sf"/>
</dbReference>
<evidence type="ECO:0000256" key="2">
    <source>
        <dbReference type="ARBA" id="ARBA00023015"/>
    </source>
</evidence>
<dbReference type="Pfam" id="PF00126">
    <property type="entry name" value="HTH_1"/>
    <property type="match status" value="1"/>
</dbReference>
<dbReference type="SUPFAM" id="SSF53850">
    <property type="entry name" value="Periplasmic binding protein-like II"/>
    <property type="match status" value="1"/>
</dbReference>
<dbReference type="EMBL" id="NEVQ01000022">
    <property type="protein sequence ID" value="OZI50623.1"/>
    <property type="molecule type" value="Genomic_DNA"/>
</dbReference>
<dbReference type="Gene3D" id="1.10.10.10">
    <property type="entry name" value="Winged helix-like DNA-binding domain superfamily/Winged helix DNA-binding domain"/>
    <property type="match status" value="1"/>
</dbReference>
<dbReference type="PANTHER" id="PTHR30346">
    <property type="entry name" value="TRANSCRIPTIONAL DUAL REGULATOR HCAR-RELATED"/>
    <property type="match status" value="1"/>
</dbReference>
<organism evidence="6 7">
    <name type="scientific">Bordetella genomosp. 4</name>
    <dbReference type="NCBI Taxonomy" id="463044"/>
    <lineage>
        <taxon>Bacteria</taxon>
        <taxon>Pseudomonadati</taxon>
        <taxon>Pseudomonadota</taxon>
        <taxon>Betaproteobacteria</taxon>
        <taxon>Burkholderiales</taxon>
        <taxon>Alcaligenaceae</taxon>
        <taxon>Bordetella</taxon>
    </lineage>
</organism>
<dbReference type="Proteomes" id="UP000216885">
    <property type="component" value="Unassembled WGS sequence"/>
</dbReference>
<dbReference type="GO" id="GO:0003677">
    <property type="term" value="F:DNA binding"/>
    <property type="evidence" value="ECO:0007669"/>
    <property type="project" value="UniProtKB-KW"/>
</dbReference>
<keyword evidence="3" id="KW-0238">DNA-binding</keyword>
<proteinExistence type="inferred from homology"/>